<dbReference type="Proteomes" id="UP000188181">
    <property type="component" value="Chromosome"/>
</dbReference>
<dbReference type="EMBL" id="CP019646">
    <property type="protein sequence ID" value="AQQ71650.1"/>
    <property type="molecule type" value="Genomic_DNA"/>
</dbReference>
<name>A0A1Q2MG45_9BACT</name>
<protein>
    <recommendedName>
        <fullName evidence="3">Trimethylamine corrinoid protein 2</fullName>
    </recommendedName>
</protein>
<sequence length="362" mass="41818">MAINFDSQRWETIKQDTNAWWDGTLGRPLILARLAGRDPGRERPRHPYHHFTSFYDMSISAEEVIDAIDYWFCGTEFLGDAFPVFFPNFGPGVIAAYMGAELENGDNTAWFHPVGSPELSQIKFDYIPDNPWFKRTKEIISAGAERWQGIVEIAMTDLGGNMDILSTFRPSEKLLLDLYDAPELVEQLNWRAHEMWWKYFDELNTITQDTNPGYSTWAGFFSEKPHYMLQCDFCYMIGPDMFERFVKPELEATSDKLDNAFYHLDGPGELVHLESLLEIESLKGIQWIPGAGQKPLEDWPEVHKKITDAGKKIQLISHLSDKPYELLDRIADQTGRLDNIVYCLNDNIENRDKAEKLIEKFT</sequence>
<reference evidence="2" key="1">
    <citation type="submission" date="2017-02" db="EMBL/GenBank/DDBJ databases">
        <title>Comparative genomics and description of representatives of a novel lineage of planctomycetes thriving in anoxic sediments.</title>
        <authorList>
            <person name="Spring S."/>
            <person name="Bunk B."/>
            <person name="Sproer C."/>
        </authorList>
    </citation>
    <scope>NUCLEOTIDE SEQUENCE [LARGE SCALE GENOMIC DNA]</scope>
    <source>
        <strain evidence="2">SM-Chi-D1</strain>
    </source>
</reference>
<gene>
    <name evidence="1" type="ORF">SMSP2_02027</name>
</gene>
<dbReference type="KEGG" id="pbas:SMSP2_02027"/>
<evidence type="ECO:0000313" key="2">
    <source>
        <dbReference type="Proteomes" id="UP000188181"/>
    </source>
</evidence>
<dbReference type="InterPro" id="IPR038071">
    <property type="entry name" value="UROD/MetE-like_sf"/>
</dbReference>
<organism evidence="1 2">
    <name type="scientific">Limihaloglobus sulfuriphilus</name>
    <dbReference type="NCBI Taxonomy" id="1851148"/>
    <lineage>
        <taxon>Bacteria</taxon>
        <taxon>Pseudomonadati</taxon>
        <taxon>Planctomycetota</taxon>
        <taxon>Phycisphaerae</taxon>
        <taxon>Sedimentisphaerales</taxon>
        <taxon>Sedimentisphaeraceae</taxon>
        <taxon>Limihaloglobus</taxon>
    </lineage>
</organism>
<dbReference type="STRING" id="1851148.SMSP2_02027"/>
<dbReference type="Gene3D" id="3.20.20.210">
    <property type="match status" value="1"/>
</dbReference>
<evidence type="ECO:0000313" key="1">
    <source>
        <dbReference type="EMBL" id="AQQ71650.1"/>
    </source>
</evidence>
<dbReference type="OrthoDB" id="284267at2"/>
<keyword evidence="2" id="KW-1185">Reference proteome</keyword>
<dbReference type="RefSeq" id="WP_146683811.1">
    <property type="nucleotide sequence ID" value="NZ_CP019646.1"/>
</dbReference>
<proteinExistence type="predicted"/>
<accession>A0A1Q2MG45</accession>
<evidence type="ECO:0008006" key="3">
    <source>
        <dbReference type="Google" id="ProtNLM"/>
    </source>
</evidence>
<dbReference type="AlphaFoldDB" id="A0A1Q2MG45"/>